<name>A0A380JNR1_9STRE</name>
<evidence type="ECO:0000313" key="2">
    <source>
        <dbReference type="EMBL" id="SUN45864.1"/>
    </source>
</evidence>
<dbReference type="Pfam" id="PF01381">
    <property type="entry name" value="HTH_3"/>
    <property type="match status" value="1"/>
</dbReference>
<dbReference type="Proteomes" id="UP000254461">
    <property type="component" value="Unassembled WGS sequence"/>
</dbReference>
<dbReference type="PANTHER" id="PTHR37038:SF12">
    <property type="entry name" value="TRANSCRIPTIONAL REGULATOR"/>
    <property type="match status" value="1"/>
</dbReference>
<sequence length="104" mass="11878">MNHFGKLFKKFRESRGLLLKDVAKAGISTSQLSRFENGEADLTISKFMSALDEINMPIDEFMYAVHDFHRDELVEKYAVNARDVIDVEDTILKNLISLGVIINE</sequence>
<dbReference type="Gene3D" id="1.10.260.40">
    <property type="entry name" value="lambda repressor-like DNA-binding domains"/>
    <property type="match status" value="1"/>
</dbReference>
<dbReference type="PANTHER" id="PTHR37038">
    <property type="entry name" value="TRANSCRIPTIONAL REGULATOR-RELATED"/>
    <property type="match status" value="1"/>
</dbReference>
<protein>
    <submittedName>
        <fullName evidence="2">DNA-binding protein</fullName>
    </submittedName>
</protein>
<dbReference type="AlphaFoldDB" id="A0A380JNR1"/>
<dbReference type="InterPro" id="IPR010982">
    <property type="entry name" value="Lambda_DNA-bd_dom_sf"/>
</dbReference>
<reference evidence="2 3" key="1">
    <citation type="submission" date="2018-06" db="EMBL/GenBank/DDBJ databases">
        <authorList>
            <consortium name="Pathogen Informatics"/>
            <person name="Doyle S."/>
        </authorList>
    </citation>
    <scope>NUCLEOTIDE SEQUENCE [LARGE SCALE GENOMIC DNA]</scope>
    <source>
        <strain evidence="2 3">NCTC12092</strain>
    </source>
</reference>
<keyword evidence="2" id="KW-0238">DNA-binding</keyword>
<dbReference type="GO" id="GO:0003677">
    <property type="term" value="F:DNA binding"/>
    <property type="evidence" value="ECO:0007669"/>
    <property type="project" value="UniProtKB-KW"/>
</dbReference>
<dbReference type="SMART" id="SM00530">
    <property type="entry name" value="HTH_XRE"/>
    <property type="match status" value="1"/>
</dbReference>
<organism evidence="2 3">
    <name type="scientific">Streptococcus equi subsp. equi</name>
    <dbReference type="NCBI Taxonomy" id="148942"/>
    <lineage>
        <taxon>Bacteria</taxon>
        <taxon>Bacillati</taxon>
        <taxon>Bacillota</taxon>
        <taxon>Bacilli</taxon>
        <taxon>Lactobacillales</taxon>
        <taxon>Streptococcaceae</taxon>
        <taxon>Streptococcus</taxon>
    </lineage>
</organism>
<dbReference type="EMBL" id="UHFF01000002">
    <property type="protein sequence ID" value="SUN45864.1"/>
    <property type="molecule type" value="Genomic_DNA"/>
</dbReference>
<dbReference type="PROSITE" id="PS50943">
    <property type="entry name" value="HTH_CROC1"/>
    <property type="match status" value="1"/>
</dbReference>
<dbReference type="SUPFAM" id="SSF47413">
    <property type="entry name" value="lambda repressor-like DNA-binding domains"/>
    <property type="match status" value="1"/>
</dbReference>
<feature type="domain" description="HTH cro/C1-type" evidence="1">
    <location>
        <begin position="8"/>
        <end position="61"/>
    </location>
</feature>
<gene>
    <name evidence="2" type="ORF">NCTC12092_00718</name>
</gene>
<evidence type="ECO:0000259" key="1">
    <source>
        <dbReference type="PROSITE" id="PS50943"/>
    </source>
</evidence>
<dbReference type="InterPro" id="IPR001387">
    <property type="entry name" value="Cro/C1-type_HTH"/>
</dbReference>
<accession>A0A380JNR1</accession>
<evidence type="ECO:0000313" key="3">
    <source>
        <dbReference type="Proteomes" id="UP000254461"/>
    </source>
</evidence>
<dbReference type="CDD" id="cd00093">
    <property type="entry name" value="HTH_XRE"/>
    <property type="match status" value="1"/>
</dbReference>
<proteinExistence type="predicted"/>
<dbReference type="InterPro" id="IPR053163">
    <property type="entry name" value="HTH-type_regulator_Rgg"/>
</dbReference>